<evidence type="ECO:0000313" key="2">
    <source>
        <dbReference type="EMBL" id="ARJ70185.1"/>
    </source>
</evidence>
<dbReference type="SMART" id="SM00014">
    <property type="entry name" value="acidPPc"/>
    <property type="match status" value="1"/>
</dbReference>
<dbReference type="EMBL" id="CP020612">
    <property type="protein sequence ID" value="ARJ70185.1"/>
    <property type="molecule type" value="Genomic_DNA"/>
</dbReference>
<dbReference type="InterPro" id="IPR036938">
    <property type="entry name" value="PAP2/HPO_sf"/>
</dbReference>
<protein>
    <recommendedName>
        <fullName evidence="1">Phosphatidic acid phosphatase type 2/haloperoxidase domain-containing protein</fullName>
    </recommendedName>
</protein>
<evidence type="ECO:0000313" key="3">
    <source>
        <dbReference type="Proteomes" id="UP000193017"/>
    </source>
</evidence>
<feature type="domain" description="Phosphatidic acid phosphatase type 2/haloperoxidase" evidence="1">
    <location>
        <begin position="81"/>
        <end position="195"/>
    </location>
</feature>
<organism evidence="2 3">
    <name type="scientific">Paracoccus contaminans</name>
    <dbReference type="NCBI Taxonomy" id="1945662"/>
    <lineage>
        <taxon>Bacteria</taxon>
        <taxon>Pseudomonadati</taxon>
        <taxon>Pseudomonadota</taxon>
        <taxon>Alphaproteobacteria</taxon>
        <taxon>Rhodobacterales</taxon>
        <taxon>Paracoccaceae</taxon>
        <taxon>Paracoccus</taxon>
    </lineage>
</organism>
<dbReference type="InterPro" id="IPR000326">
    <property type="entry name" value="PAP2/HPO"/>
</dbReference>
<dbReference type="STRING" id="1945662.B0A89_11685"/>
<keyword evidence="3" id="KW-1185">Reference proteome</keyword>
<dbReference type="OrthoDB" id="8004717at2"/>
<accession>A0A1W6CZD1</accession>
<dbReference type="RefSeq" id="WP_085378302.1">
    <property type="nucleotide sequence ID" value="NZ_CP020612.1"/>
</dbReference>
<proteinExistence type="predicted"/>
<sequence length="225" mass="22780">MTDTAGRQGDARPGEDEGGAVEALHQADVALSAEAGRLREHPVVEALGTASEISDQPPAFALAGLALAGGLASGHPALAEAGARALAALYLATRTKAAIKSVVVRTRPYKLLEEGEYELGVNGPDERDYNSFPSGHTADAFAAARAIGRVAPGANGPLLGLAALIGLVQVPRATHHLTDVLAGALVGLGAEAVVNAAFSALPPDLVESARSRIAAPRGPQARRDG</sequence>
<dbReference type="AlphaFoldDB" id="A0A1W6CZD1"/>
<dbReference type="Proteomes" id="UP000193017">
    <property type="component" value="Chromosome"/>
</dbReference>
<reference evidence="2 3" key="1">
    <citation type="submission" date="2017-03" db="EMBL/GenBank/DDBJ databases">
        <title>Genome sequence of Paracoccus contaminans isolated from a water microcosm.</title>
        <authorList>
            <person name="Aurass P."/>
            <person name="Karste S."/>
            <person name="Trost E."/>
            <person name="Glaeser S.P."/>
            <person name="Kaempfer P."/>
            <person name="Flieger A."/>
        </authorList>
    </citation>
    <scope>NUCLEOTIDE SEQUENCE [LARGE SCALE GENOMIC DNA]</scope>
    <source>
        <strain evidence="3">RKI 16-01929T\LMG 29738T\CCM 8701T\CIP 111112T</strain>
    </source>
</reference>
<evidence type="ECO:0000259" key="1">
    <source>
        <dbReference type="SMART" id="SM00014"/>
    </source>
</evidence>
<dbReference type="KEGG" id="pcon:B0A89_11685"/>
<name>A0A1W6CZD1_9RHOB</name>
<gene>
    <name evidence="2" type="ORF">B0A89_11685</name>
</gene>
<dbReference type="SUPFAM" id="SSF48317">
    <property type="entry name" value="Acid phosphatase/Vanadium-dependent haloperoxidase"/>
    <property type="match status" value="1"/>
</dbReference>
<dbReference type="Pfam" id="PF01569">
    <property type="entry name" value="PAP2"/>
    <property type="match status" value="1"/>
</dbReference>
<dbReference type="Gene3D" id="1.20.144.10">
    <property type="entry name" value="Phosphatidic acid phosphatase type 2/haloperoxidase"/>
    <property type="match status" value="1"/>
</dbReference>